<feature type="non-terminal residue" evidence="1">
    <location>
        <position position="1"/>
    </location>
</feature>
<organism evidence="1 2">
    <name type="scientific">Triangularia verruculosa</name>
    <dbReference type="NCBI Taxonomy" id="2587418"/>
    <lineage>
        <taxon>Eukaryota</taxon>
        <taxon>Fungi</taxon>
        <taxon>Dikarya</taxon>
        <taxon>Ascomycota</taxon>
        <taxon>Pezizomycotina</taxon>
        <taxon>Sordariomycetes</taxon>
        <taxon>Sordariomycetidae</taxon>
        <taxon>Sordariales</taxon>
        <taxon>Podosporaceae</taxon>
        <taxon>Triangularia</taxon>
    </lineage>
</organism>
<sequence>YLLLYSLDFNSIKTFFSNLKAYIKRYYFTEGGNNCIFSKFEDFLRREVVEVRSKVIVICGYYRKVRLEFDNS</sequence>
<reference evidence="1" key="2">
    <citation type="submission" date="2023-05" db="EMBL/GenBank/DDBJ databases">
        <authorList>
            <consortium name="Lawrence Berkeley National Laboratory"/>
            <person name="Steindorff A."/>
            <person name="Hensen N."/>
            <person name="Bonometti L."/>
            <person name="Westerberg I."/>
            <person name="Brannstrom I.O."/>
            <person name="Guillou S."/>
            <person name="Cros-Aarteil S."/>
            <person name="Calhoun S."/>
            <person name="Haridas S."/>
            <person name="Kuo A."/>
            <person name="Mondo S."/>
            <person name="Pangilinan J."/>
            <person name="Riley R."/>
            <person name="Labutti K."/>
            <person name="Andreopoulos B."/>
            <person name="Lipzen A."/>
            <person name="Chen C."/>
            <person name="Yanf M."/>
            <person name="Daum C."/>
            <person name="Ng V."/>
            <person name="Clum A."/>
            <person name="Ohm R."/>
            <person name="Martin F."/>
            <person name="Silar P."/>
            <person name="Natvig D."/>
            <person name="Lalanne C."/>
            <person name="Gautier V."/>
            <person name="Ament-Velasquez S.L."/>
            <person name="Kruys A."/>
            <person name="Hutchinson M.I."/>
            <person name="Powell A.J."/>
            <person name="Barry K."/>
            <person name="Miller A.N."/>
            <person name="Grigoriev I.V."/>
            <person name="Debuchy R."/>
            <person name="Gladieux P."/>
            <person name="Thoren M.H."/>
            <person name="Johannesson H."/>
        </authorList>
    </citation>
    <scope>NUCLEOTIDE SEQUENCE</scope>
    <source>
        <strain evidence="1">CBS 315.58</strain>
    </source>
</reference>
<gene>
    <name evidence="1" type="ORF">QBC40DRAFT_188938</name>
</gene>
<dbReference type="EMBL" id="MU864096">
    <property type="protein sequence ID" value="KAK4194112.1"/>
    <property type="molecule type" value="Genomic_DNA"/>
</dbReference>
<name>A0AAN6XA57_9PEZI</name>
<keyword evidence="2" id="KW-1185">Reference proteome</keyword>
<dbReference type="Proteomes" id="UP001303160">
    <property type="component" value="Unassembled WGS sequence"/>
</dbReference>
<reference evidence="1" key="1">
    <citation type="journal article" date="2023" name="Mol. Phylogenet. Evol.">
        <title>Genome-scale phylogeny and comparative genomics of the fungal order Sordariales.</title>
        <authorList>
            <person name="Hensen N."/>
            <person name="Bonometti L."/>
            <person name="Westerberg I."/>
            <person name="Brannstrom I.O."/>
            <person name="Guillou S."/>
            <person name="Cros-Aarteil S."/>
            <person name="Calhoun S."/>
            <person name="Haridas S."/>
            <person name="Kuo A."/>
            <person name="Mondo S."/>
            <person name="Pangilinan J."/>
            <person name="Riley R."/>
            <person name="LaButti K."/>
            <person name="Andreopoulos B."/>
            <person name="Lipzen A."/>
            <person name="Chen C."/>
            <person name="Yan M."/>
            <person name="Daum C."/>
            <person name="Ng V."/>
            <person name="Clum A."/>
            <person name="Steindorff A."/>
            <person name="Ohm R.A."/>
            <person name="Martin F."/>
            <person name="Silar P."/>
            <person name="Natvig D.O."/>
            <person name="Lalanne C."/>
            <person name="Gautier V."/>
            <person name="Ament-Velasquez S.L."/>
            <person name="Kruys A."/>
            <person name="Hutchinson M.I."/>
            <person name="Powell A.J."/>
            <person name="Barry K."/>
            <person name="Miller A.N."/>
            <person name="Grigoriev I.V."/>
            <person name="Debuchy R."/>
            <person name="Gladieux P."/>
            <person name="Hiltunen Thoren M."/>
            <person name="Johannesson H."/>
        </authorList>
    </citation>
    <scope>NUCLEOTIDE SEQUENCE</scope>
    <source>
        <strain evidence="1">CBS 315.58</strain>
    </source>
</reference>
<comment type="caution">
    <text evidence="1">The sequence shown here is derived from an EMBL/GenBank/DDBJ whole genome shotgun (WGS) entry which is preliminary data.</text>
</comment>
<protein>
    <submittedName>
        <fullName evidence="1">Uncharacterized protein</fullName>
    </submittedName>
</protein>
<accession>A0AAN6XA57</accession>
<evidence type="ECO:0000313" key="1">
    <source>
        <dbReference type="EMBL" id="KAK4194112.1"/>
    </source>
</evidence>
<dbReference type="AlphaFoldDB" id="A0AAN6XA57"/>
<proteinExistence type="predicted"/>
<evidence type="ECO:0000313" key="2">
    <source>
        <dbReference type="Proteomes" id="UP001303160"/>
    </source>
</evidence>